<gene>
    <name evidence="2" type="ORF">LJ725_25755</name>
</gene>
<keyword evidence="3" id="KW-1185">Reference proteome</keyword>
<proteinExistence type="predicted"/>
<dbReference type="Proteomes" id="UP001198862">
    <property type="component" value="Unassembled WGS sequence"/>
</dbReference>
<organism evidence="2 3">
    <name type="scientific">Reyranella aquatilis</name>
    <dbReference type="NCBI Taxonomy" id="2035356"/>
    <lineage>
        <taxon>Bacteria</taxon>
        <taxon>Pseudomonadati</taxon>
        <taxon>Pseudomonadota</taxon>
        <taxon>Alphaproteobacteria</taxon>
        <taxon>Hyphomicrobiales</taxon>
        <taxon>Reyranellaceae</taxon>
        <taxon>Reyranella</taxon>
    </lineage>
</organism>
<evidence type="ECO:0000313" key="2">
    <source>
        <dbReference type="EMBL" id="MCC8432395.1"/>
    </source>
</evidence>
<sequence>MTDTANSPETSAETPKRFRSEIEFPYTDLQNAVELAQTIHTRAGSSCEADELAVWMGQTATGGTFRTRLGAARIFGLIETAQGRATLTQLGRDIITGTPAPRVIAFLNAELFRVMYDQFKGNVLPPAAAIERQMQQLGVSPKQTERARQTFMKSATYAGFIDAASGRLVKPGIGGAPAVEQEVRQTPKKEEGGGAGGDLPPIDPIIAGLLKRLPNAGDVWPDDERKLWLQLLEGSFKLIYKDKPSGGALD</sequence>
<evidence type="ECO:0000313" key="3">
    <source>
        <dbReference type="Proteomes" id="UP001198862"/>
    </source>
</evidence>
<evidence type="ECO:0000256" key="1">
    <source>
        <dbReference type="SAM" id="MobiDB-lite"/>
    </source>
</evidence>
<dbReference type="EMBL" id="JAJISD010000014">
    <property type="protein sequence ID" value="MCC8432395.1"/>
    <property type="molecule type" value="Genomic_DNA"/>
</dbReference>
<feature type="compositionally biased region" description="Basic and acidic residues" evidence="1">
    <location>
        <begin position="181"/>
        <end position="192"/>
    </location>
</feature>
<accession>A0ABS8L247</accession>
<protein>
    <recommendedName>
        <fullName evidence="4">DUF5343 domain-containing protein</fullName>
    </recommendedName>
</protein>
<dbReference type="RefSeq" id="WP_230553814.1">
    <property type="nucleotide sequence ID" value="NZ_JAJISD010000014.1"/>
</dbReference>
<name>A0ABS8L247_9HYPH</name>
<evidence type="ECO:0008006" key="4">
    <source>
        <dbReference type="Google" id="ProtNLM"/>
    </source>
</evidence>
<comment type="caution">
    <text evidence="2">The sequence shown here is derived from an EMBL/GenBank/DDBJ whole genome shotgun (WGS) entry which is preliminary data.</text>
</comment>
<reference evidence="2 3" key="1">
    <citation type="submission" date="2021-11" db="EMBL/GenBank/DDBJ databases">
        <authorList>
            <person name="Lee D.-H."/>
            <person name="Kim S.-B."/>
        </authorList>
    </citation>
    <scope>NUCLEOTIDE SEQUENCE [LARGE SCALE GENOMIC DNA]</scope>
    <source>
        <strain evidence="2 3">KCTC 52223</strain>
    </source>
</reference>
<feature type="region of interest" description="Disordered" evidence="1">
    <location>
        <begin position="177"/>
        <end position="199"/>
    </location>
</feature>